<dbReference type="GO" id="GO:0005524">
    <property type="term" value="F:ATP binding"/>
    <property type="evidence" value="ECO:0007669"/>
    <property type="project" value="UniProtKB-KW"/>
</dbReference>
<dbReference type="InterPro" id="IPR050683">
    <property type="entry name" value="Bact_Polysacc_Export_ATP-bd"/>
</dbReference>
<feature type="domain" description="ABC transporter" evidence="5">
    <location>
        <begin position="31"/>
        <end position="254"/>
    </location>
</feature>
<dbReference type="InterPro" id="IPR017871">
    <property type="entry name" value="ABC_transporter-like_CS"/>
</dbReference>
<dbReference type="InterPro" id="IPR003593">
    <property type="entry name" value="AAA+_ATPase"/>
</dbReference>
<dbReference type="CDD" id="cd10147">
    <property type="entry name" value="Wzt_C-like"/>
    <property type="match status" value="1"/>
</dbReference>
<dbReference type="SUPFAM" id="SSF52540">
    <property type="entry name" value="P-loop containing nucleoside triphosphate hydrolases"/>
    <property type="match status" value="1"/>
</dbReference>
<accession>A0A4S2H3V2</accession>
<dbReference type="RefSeq" id="WP_135994805.1">
    <property type="nucleotide sequence ID" value="NZ_CP071057.1"/>
</dbReference>
<dbReference type="InterPro" id="IPR029439">
    <property type="entry name" value="Wzt_C"/>
</dbReference>
<dbReference type="Proteomes" id="UP000308054">
    <property type="component" value="Unassembled WGS sequence"/>
</dbReference>
<proteinExistence type="inferred from homology"/>
<sequence>MTDSDLLIDAKGLGKRYDIKARAQGRPGFLARLAGKAGGSADTGKDGFWAVREVDFTVRRGEAVAIIGRNGAGKSTLLRMIAGLANPTEGEIEVNGRVAALLDLGAGLDPNFTGRENIELAASILGMTRSEVRDAFDSIIAFAEIGDFIDQPVKTYSSGMMARLGFAIAAHAKADILIVDEVLAVGDAAFQQKCMRFIRRFTQTGALLFVSHDASTVTSLCQRALWLESGYVRAYGEAAEVTQHFLAALAEEASGEEGFRIKGERRRPPKRFPEAHNDVRDQILRDSDKRNRIEVFEFDPDSAHYGAGGATIEDVVLLSLDGKRLHSALGGEDVILRISGRAEKDLSRIILGFYLKNKLGQYLFGDNTFLTTANDPVSVAKGEAFEAEFQFRLPYLPTGDYAFNAAIATGTQMEHVTQYWMDDALFLKVEAAHFRNSLVGIPMARIELRAGNSAG</sequence>
<evidence type="ECO:0000256" key="3">
    <source>
        <dbReference type="ARBA" id="ARBA00022741"/>
    </source>
</evidence>
<evidence type="ECO:0000256" key="4">
    <source>
        <dbReference type="ARBA" id="ARBA00022840"/>
    </source>
</evidence>
<gene>
    <name evidence="6" type="ORF">E5163_04055</name>
</gene>
<dbReference type="PANTHER" id="PTHR46743">
    <property type="entry name" value="TEICHOIC ACIDS EXPORT ATP-BINDING PROTEIN TAGH"/>
    <property type="match status" value="1"/>
</dbReference>
<keyword evidence="2" id="KW-0813">Transport</keyword>
<dbReference type="GO" id="GO:0016887">
    <property type="term" value="F:ATP hydrolysis activity"/>
    <property type="evidence" value="ECO:0007669"/>
    <property type="project" value="InterPro"/>
</dbReference>
<comment type="caution">
    <text evidence="6">The sequence shown here is derived from an EMBL/GenBank/DDBJ whole genome shotgun (WGS) entry which is preliminary data.</text>
</comment>
<dbReference type="Pfam" id="PF00005">
    <property type="entry name" value="ABC_tran"/>
    <property type="match status" value="1"/>
</dbReference>
<evidence type="ECO:0000256" key="2">
    <source>
        <dbReference type="ARBA" id="ARBA00022448"/>
    </source>
</evidence>
<dbReference type="InterPro" id="IPR027417">
    <property type="entry name" value="P-loop_NTPase"/>
</dbReference>
<dbReference type="CDD" id="cd03220">
    <property type="entry name" value="ABC_KpsT_Wzt"/>
    <property type="match status" value="1"/>
</dbReference>
<protein>
    <submittedName>
        <fullName evidence="6">ABC transporter ATP-binding protein</fullName>
    </submittedName>
</protein>
<dbReference type="PROSITE" id="PS00211">
    <property type="entry name" value="ABC_TRANSPORTER_1"/>
    <property type="match status" value="1"/>
</dbReference>
<dbReference type="InterPro" id="IPR003439">
    <property type="entry name" value="ABC_transporter-like_ATP-bd"/>
</dbReference>
<reference evidence="6 7" key="1">
    <citation type="journal article" date="2017" name="Int. J. Syst. Evol. Microbiol.">
        <title>Marinicauda algicola sp. nov., isolated from a marine red alga Rhodosorus marinus.</title>
        <authorList>
            <person name="Jeong S.E."/>
            <person name="Jeon S.H."/>
            <person name="Chun B.H."/>
            <person name="Kim D.W."/>
            <person name="Jeon C.O."/>
        </authorList>
    </citation>
    <scope>NUCLEOTIDE SEQUENCE [LARGE SCALE GENOMIC DNA]</scope>
    <source>
        <strain evidence="6 7">JCM 31718</strain>
    </source>
</reference>
<dbReference type="InterPro" id="IPR015860">
    <property type="entry name" value="ABC_transpr_TagH-like"/>
</dbReference>
<dbReference type="PANTHER" id="PTHR46743:SF2">
    <property type="entry name" value="TEICHOIC ACIDS EXPORT ATP-BINDING PROTEIN TAGH"/>
    <property type="match status" value="1"/>
</dbReference>
<dbReference type="AlphaFoldDB" id="A0A4S2H3V2"/>
<keyword evidence="7" id="KW-1185">Reference proteome</keyword>
<dbReference type="Gene3D" id="3.40.50.300">
    <property type="entry name" value="P-loop containing nucleotide triphosphate hydrolases"/>
    <property type="match status" value="1"/>
</dbReference>
<evidence type="ECO:0000313" key="7">
    <source>
        <dbReference type="Proteomes" id="UP000308054"/>
    </source>
</evidence>
<dbReference type="OrthoDB" id="9778870at2"/>
<dbReference type="Gene3D" id="2.70.50.60">
    <property type="entry name" value="abc- transporter (atp binding component) like domain"/>
    <property type="match status" value="1"/>
</dbReference>
<dbReference type="GO" id="GO:0016020">
    <property type="term" value="C:membrane"/>
    <property type="evidence" value="ECO:0007669"/>
    <property type="project" value="InterPro"/>
</dbReference>
<keyword evidence="4 6" id="KW-0067">ATP-binding</keyword>
<organism evidence="6 7">
    <name type="scientific">Marinicauda algicola</name>
    <dbReference type="NCBI Taxonomy" id="2029849"/>
    <lineage>
        <taxon>Bacteria</taxon>
        <taxon>Pseudomonadati</taxon>
        <taxon>Pseudomonadota</taxon>
        <taxon>Alphaproteobacteria</taxon>
        <taxon>Maricaulales</taxon>
        <taxon>Maricaulaceae</taxon>
        <taxon>Marinicauda</taxon>
    </lineage>
</organism>
<dbReference type="SMART" id="SM00382">
    <property type="entry name" value="AAA"/>
    <property type="match status" value="1"/>
</dbReference>
<evidence type="ECO:0000259" key="5">
    <source>
        <dbReference type="PROSITE" id="PS50893"/>
    </source>
</evidence>
<dbReference type="GO" id="GO:0140359">
    <property type="term" value="F:ABC-type transporter activity"/>
    <property type="evidence" value="ECO:0007669"/>
    <property type="project" value="InterPro"/>
</dbReference>
<evidence type="ECO:0000313" key="6">
    <source>
        <dbReference type="EMBL" id="TGY90307.1"/>
    </source>
</evidence>
<keyword evidence="3" id="KW-0547">Nucleotide-binding</keyword>
<dbReference type="Pfam" id="PF14524">
    <property type="entry name" value="Wzt_C"/>
    <property type="match status" value="1"/>
</dbReference>
<dbReference type="PROSITE" id="PS50893">
    <property type="entry name" value="ABC_TRANSPORTER_2"/>
    <property type="match status" value="1"/>
</dbReference>
<evidence type="ECO:0000256" key="1">
    <source>
        <dbReference type="ARBA" id="ARBA00005417"/>
    </source>
</evidence>
<comment type="similarity">
    <text evidence="1">Belongs to the ABC transporter superfamily.</text>
</comment>
<name>A0A4S2H3V2_9PROT</name>
<dbReference type="EMBL" id="SRXW01000001">
    <property type="protein sequence ID" value="TGY90307.1"/>
    <property type="molecule type" value="Genomic_DNA"/>
</dbReference>